<dbReference type="OMA" id="ERRKWLM"/>
<dbReference type="EMBL" id="VFQX01000017">
    <property type="protein sequence ID" value="KAF0980660.1"/>
    <property type="molecule type" value="Genomic_DNA"/>
</dbReference>
<gene>
    <name evidence="3" type="ORF">FDP41_013143</name>
</gene>
<dbReference type="AlphaFoldDB" id="A0A6A5C473"/>
<feature type="coiled-coil region" evidence="1">
    <location>
        <begin position="395"/>
        <end position="457"/>
    </location>
</feature>
<feature type="compositionally biased region" description="Polar residues" evidence="2">
    <location>
        <begin position="634"/>
        <end position="643"/>
    </location>
</feature>
<feature type="region of interest" description="Disordered" evidence="2">
    <location>
        <begin position="1061"/>
        <end position="1089"/>
    </location>
</feature>
<dbReference type="VEuPathDB" id="AmoebaDB:NF0027250"/>
<dbReference type="VEuPathDB" id="AmoebaDB:FDP41_013143"/>
<feature type="compositionally biased region" description="Polar residues" evidence="2">
    <location>
        <begin position="24"/>
        <end position="36"/>
    </location>
</feature>
<feature type="compositionally biased region" description="Low complexity" evidence="2">
    <location>
        <begin position="7"/>
        <end position="23"/>
    </location>
</feature>
<dbReference type="VEuPathDB" id="AmoebaDB:NfTy_035740"/>
<feature type="region of interest" description="Disordered" evidence="2">
    <location>
        <begin position="632"/>
        <end position="718"/>
    </location>
</feature>
<evidence type="ECO:0000313" key="4">
    <source>
        <dbReference type="Proteomes" id="UP000444721"/>
    </source>
</evidence>
<sequence length="1233" mass="142603">MSQTARSLPPTLISSTSTGSSTSNNQPKASGFLNHQQHFHGNNNYHSNINNSGSNLLLDRDRIMLEHYPTKPQHYQKGLLVRTPAAVAHFPKQRPQSSDLLSGRLSPYMLHKKNHHGRANEERSISPSPAVLREQLNKYKENTSPIIRKQFENMKHRSVIGDIETSFRDDDLTESSFRTGNSSFYEDKKGLPILRTNIHRRQKGSISPTSGREKGFGSFDDEFEQDFGIIETPRLHNHHNKQKISMNGNSADLDDKASVKILIVNDNSRYATKYQPKSHMLQEILDQADIDIPMSDKITKSEYERLEKRVNEELAHLASGMLPGQFKKLKKKRMNDLLKARQLKAERMMQGLGRIDKLLQEYEGAQNMNNEVEFLSVDEISDLVFKEQVDRLGVINQSRDRIADITKDLDQRQNNRTNILKGVMAWIKSYDEEAENLTENKEEVMDIEEMLDVKNENVLEPLVDVQESIVTTLDRLKTIFEEYKNMKFSLLDFNAETFKDEEKRKQFLKKITAKFKKIETDIGASISELDDAHSSVNTLKSRVQDKEKLIENLMDRDKRHSDFHDKLKERYYEQQNLLKAIIGRLKSPDICKLIDLKYILTGRSDGEFDLEDFEKNVTMTLPEDTYLDGYDLSSIPTNISKPSPHSEFEQSAASSKKTKKKQQEYQNESEEDEPRRTKPKMKTKNSLDKPSDDEESETSSLAFDDIENLSDEEFHDPEHKRTDISPVWIMDNFYNYEVDKSELGFFPTTIDLEKFTPTELRLYLTAETLFKTVKRLENDRMKNQDFDAYELQKLVDMEEQHFVKIEEQNQQLSMSNDVIQKMTEEIKKLRNMLVDKGVNSEELENKELGKTLNDFQAITKASQEKHVDENPRRIQAGRKPTSETDRRHELLEQRNMDNERRKWLMEKEKAEAEILKLNTELKRLRLAKSKFTKGDASSGADGGEETTGAKEEDGNDHFDVSSISLYKGYTEEFKPTSEILREIEEVNDVDELKYIINIILVEADKLIEYVYFSHKRLRKFLTFLNYFTNQKGPNNAKYSEEEFMNDWIGLNKKIDKELKAKKKTNGGAESQTESPRGSPISPKRKNGGISYREAVREQLNFLIEEADDETKTKRNPSRLTRSMVALMMKLYNTMKQIRYKAKIKTNEIQEVPTYSVQKKEKTYKPQAPSVPKPPKETPKAHLNKSCHHDPNAKASRGSQEEMGGEKDANIARGVSEGPNVLQCQNRDEYTICS</sequence>
<evidence type="ECO:0000256" key="1">
    <source>
        <dbReference type="SAM" id="Coils"/>
    </source>
</evidence>
<keyword evidence="1" id="KW-0175">Coiled coil</keyword>
<dbReference type="OrthoDB" id="10257079at2759"/>
<protein>
    <submittedName>
        <fullName evidence="3">Uncharacterized protein</fullName>
    </submittedName>
</protein>
<comment type="caution">
    <text evidence="3">The sequence shown here is derived from an EMBL/GenBank/DDBJ whole genome shotgun (WGS) entry which is preliminary data.</text>
</comment>
<proteinExistence type="predicted"/>
<organism evidence="3 4">
    <name type="scientific">Naegleria fowleri</name>
    <name type="common">Brain eating amoeba</name>
    <dbReference type="NCBI Taxonomy" id="5763"/>
    <lineage>
        <taxon>Eukaryota</taxon>
        <taxon>Discoba</taxon>
        <taxon>Heterolobosea</taxon>
        <taxon>Tetramitia</taxon>
        <taxon>Eutetramitia</taxon>
        <taxon>Vahlkampfiidae</taxon>
        <taxon>Naegleria</taxon>
    </lineage>
</organism>
<name>A0A6A5C473_NAEFO</name>
<reference evidence="3 4" key="1">
    <citation type="journal article" date="2019" name="Sci. Rep.">
        <title>Nanopore sequencing improves the draft genome of the human pathogenic amoeba Naegleria fowleri.</title>
        <authorList>
            <person name="Liechti N."/>
            <person name="Schurch N."/>
            <person name="Bruggmann R."/>
            <person name="Wittwer M."/>
        </authorList>
    </citation>
    <scope>NUCLEOTIDE SEQUENCE [LARGE SCALE GENOMIC DNA]</scope>
    <source>
        <strain evidence="3 4">ATCC 30894</strain>
    </source>
</reference>
<evidence type="ECO:0000313" key="3">
    <source>
        <dbReference type="EMBL" id="KAF0980660.1"/>
    </source>
</evidence>
<keyword evidence="4" id="KW-1185">Reference proteome</keyword>
<feature type="region of interest" description="Disordered" evidence="2">
    <location>
        <begin position="1"/>
        <end position="47"/>
    </location>
</feature>
<feature type="compositionally biased region" description="Acidic residues" evidence="2">
    <location>
        <begin position="704"/>
        <end position="715"/>
    </location>
</feature>
<feature type="coiled-coil region" evidence="1">
    <location>
        <begin position="805"/>
        <end position="846"/>
    </location>
</feature>
<evidence type="ECO:0000256" key="2">
    <source>
        <dbReference type="SAM" id="MobiDB-lite"/>
    </source>
</evidence>
<feature type="coiled-coil region" evidence="1">
    <location>
        <begin position="893"/>
        <end position="927"/>
    </location>
</feature>
<dbReference type="Proteomes" id="UP000444721">
    <property type="component" value="Unassembled WGS sequence"/>
</dbReference>
<feature type="region of interest" description="Disordered" evidence="2">
    <location>
        <begin position="1159"/>
        <end position="1220"/>
    </location>
</feature>
<accession>A0A6A5C473</accession>
<dbReference type="GeneID" id="68120358"/>
<dbReference type="RefSeq" id="XP_044565373.1">
    <property type="nucleotide sequence ID" value="XM_044703741.1"/>
</dbReference>
<feature type="region of interest" description="Disordered" evidence="2">
    <location>
        <begin position="933"/>
        <end position="954"/>
    </location>
</feature>